<feature type="chain" id="PRO_5047380698" evidence="3">
    <location>
        <begin position="24"/>
        <end position="449"/>
    </location>
</feature>
<accession>A0ABV6JLT9</accession>
<dbReference type="PANTHER" id="PTHR43649:SF29">
    <property type="entry name" value="OSMOPROTECTIVE COMPOUNDS-BINDING PROTEIN GGTB"/>
    <property type="match status" value="1"/>
</dbReference>
<gene>
    <name evidence="4" type="ORF">ACFFJ8_34860</name>
</gene>
<protein>
    <submittedName>
        <fullName evidence="4">ABC transporter substrate-binding protein</fullName>
    </submittedName>
</protein>
<dbReference type="RefSeq" id="WP_204818631.1">
    <property type="nucleotide sequence ID" value="NZ_JANHOF010000005.1"/>
</dbReference>
<proteinExistence type="inferred from homology"/>
<organism evidence="4 5">
    <name type="scientific">Paenibacillus mendelii</name>
    <dbReference type="NCBI Taxonomy" id="206163"/>
    <lineage>
        <taxon>Bacteria</taxon>
        <taxon>Bacillati</taxon>
        <taxon>Bacillota</taxon>
        <taxon>Bacilli</taxon>
        <taxon>Bacillales</taxon>
        <taxon>Paenibacillaceae</taxon>
        <taxon>Paenibacillus</taxon>
    </lineage>
</organism>
<dbReference type="PROSITE" id="PS51257">
    <property type="entry name" value="PROKAR_LIPOPROTEIN"/>
    <property type="match status" value="1"/>
</dbReference>
<dbReference type="InterPro" id="IPR050490">
    <property type="entry name" value="Bact_solute-bd_prot1"/>
</dbReference>
<name>A0ABV6JLT9_9BACL</name>
<comment type="similarity">
    <text evidence="1">Belongs to the bacterial solute-binding protein 1 family.</text>
</comment>
<dbReference type="InterPro" id="IPR006059">
    <property type="entry name" value="SBP"/>
</dbReference>
<evidence type="ECO:0000256" key="1">
    <source>
        <dbReference type="ARBA" id="ARBA00008520"/>
    </source>
</evidence>
<dbReference type="EMBL" id="JBHLVF010000061">
    <property type="protein sequence ID" value="MFC0396517.1"/>
    <property type="molecule type" value="Genomic_DNA"/>
</dbReference>
<reference evidence="4 5" key="1">
    <citation type="submission" date="2024-09" db="EMBL/GenBank/DDBJ databases">
        <authorList>
            <person name="Sun Q."/>
            <person name="Mori K."/>
        </authorList>
    </citation>
    <scope>NUCLEOTIDE SEQUENCE [LARGE SCALE GENOMIC DNA]</scope>
    <source>
        <strain evidence="4 5">CCM 4839</strain>
    </source>
</reference>
<dbReference type="PANTHER" id="PTHR43649">
    <property type="entry name" value="ARABINOSE-BINDING PROTEIN-RELATED"/>
    <property type="match status" value="1"/>
</dbReference>
<keyword evidence="2" id="KW-0813">Transport</keyword>
<comment type="caution">
    <text evidence="4">The sequence shown here is derived from an EMBL/GenBank/DDBJ whole genome shotgun (WGS) entry which is preliminary data.</text>
</comment>
<evidence type="ECO:0000256" key="3">
    <source>
        <dbReference type="SAM" id="SignalP"/>
    </source>
</evidence>
<evidence type="ECO:0000256" key="2">
    <source>
        <dbReference type="ARBA" id="ARBA00022448"/>
    </source>
</evidence>
<evidence type="ECO:0000313" key="4">
    <source>
        <dbReference type="EMBL" id="MFC0396517.1"/>
    </source>
</evidence>
<keyword evidence="5" id="KW-1185">Reference proteome</keyword>
<sequence length="449" mass="49521">MKRSKMKKSLMLLTVFAMVFALAACGGKDNDTGNDGAVNGSGEEAVTIKAIGHTTWFIQGMEAVMVEAKKQGFNLEIEKVPDGSDGENLMKTRFATNDKPDLLFYQSAITQSAGFGNPEEVFVAQDDQPWMQNFDKVAWKNLMDSDDNLQDDVESHWYGAPYGGANTGMVLYNKKLFAELKLEIPTNMDEFWAVSEKIKSAGKTPVFLSGKDAWTVQLPVLMSNATQETADLIAKINVNQAKVTDLEDSKTGMKFLQELMSKGMVNDDVLSATYDEAQKALSEGEAGMYLMATWVMNEIVTKYPEGVNDIGAFIMPYKGEGKDLAALWQPWSMYVVKGPKQDAVQEFVNWFEQPEIQDIFFSNQGGIPAIKGVTKTKLTPAEVDAKKFLDAGQGLGNVPYPPLYNYNVNLPTLSQELIIKGGKTPEQVLEAQQKELETAAKAKGDPNFK</sequence>
<evidence type="ECO:0000313" key="5">
    <source>
        <dbReference type="Proteomes" id="UP001589818"/>
    </source>
</evidence>
<dbReference type="Gene3D" id="3.40.190.10">
    <property type="entry name" value="Periplasmic binding protein-like II"/>
    <property type="match status" value="2"/>
</dbReference>
<dbReference type="Pfam" id="PF01547">
    <property type="entry name" value="SBP_bac_1"/>
    <property type="match status" value="1"/>
</dbReference>
<dbReference type="SUPFAM" id="SSF53850">
    <property type="entry name" value="Periplasmic binding protein-like II"/>
    <property type="match status" value="1"/>
</dbReference>
<dbReference type="Proteomes" id="UP001589818">
    <property type="component" value="Unassembled WGS sequence"/>
</dbReference>
<keyword evidence="3" id="KW-0732">Signal</keyword>
<feature type="signal peptide" evidence="3">
    <location>
        <begin position="1"/>
        <end position="23"/>
    </location>
</feature>